<feature type="compositionally biased region" description="Acidic residues" evidence="1">
    <location>
        <begin position="43"/>
        <end position="89"/>
    </location>
</feature>
<evidence type="ECO:0000313" key="5">
    <source>
        <dbReference type="Proteomes" id="UP000095409"/>
    </source>
</evidence>
<dbReference type="SMART" id="SM00635">
    <property type="entry name" value="BID_2"/>
    <property type="match status" value="2"/>
</dbReference>
<dbReference type="SUPFAM" id="SSF82220">
    <property type="entry name" value="Tp47 lipoprotein, N-terminal domain"/>
    <property type="match status" value="1"/>
</dbReference>
<feature type="domain" description="BIG2" evidence="3">
    <location>
        <begin position="1051"/>
        <end position="1124"/>
    </location>
</feature>
<dbReference type="InterPro" id="IPR038031">
    <property type="entry name" value="Tp47_mid_C_dom"/>
</dbReference>
<dbReference type="InterPro" id="IPR003343">
    <property type="entry name" value="Big_2"/>
</dbReference>
<reference evidence="4 5" key="1">
    <citation type="submission" date="2015-09" db="EMBL/GenBank/DDBJ databases">
        <authorList>
            <consortium name="Pathogen Informatics"/>
        </authorList>
    </citation>
    <scope>NUCLEOTIDE SEQUENCE [LARGE SCALE GENOMIC DNA]</scope>
    <source>
        <strain evidence="4 5">2789STDY5608837</strain>
    </source>
</reference>
<dbReference type="RefSeq" id="WP_055065864.1">
    <property type="nucleotide sequence ID" value="NZ_CYZD01000004.1"/>
</dbReference>
<evidence type="ECO:0000313" key="4">
    <source>
        <dbReference type="EMBL" id="CUN89927.1"/>
    </source>
</evidence>
<evidence type="ECO:0000256" key="1">
    <source>
        <dbReference type="SAM" id="MobiDB-lite"/>
    </source>
</evidence>
<feature type="region of interest" description="Disordered" evidence="1">
    <location>
        <begin position="41"/>
        <end position="89"/>
    </location>
</feature>
<dbReference type="SUPFAM" id="SSF49373">
    <property type="entry name" value="Invasin/intimin cell-adhesion fragments"/>
    <property type="match status" value="2"/>
</dbReference>
<sequence>MESQRLMKKVAPVVLSAAVVMTSMPATAFAADFSDTEVTVAEESADIEETSAEAADTDVVEDTEDTDVDVEEAAEDVTEDEETSDEELFSAEVSEDEFADEAGDGQTEGEAYVLMNIPYDDFYKAELKKNDVKVDTFTSATKQKTRSSYAKGSYHVNSDGSDITGVTFPVKVSDISVLKDKKQIKDNDSVSITTAIKGKETTTEYKGKDALFESDSYSYYVLSKEPSYYKELTVGEDGSFTFSAIEGKSAAPEKKQVQAEFKTKSNHGDYQLKFDKTEFKSIINIDTDTVYGAVINTTDGTTYGLCHQENIWKGYELAWSTGYTTESNGCHLNSEHFESMIGKTIDSVTYYASNGIYTLDIADVKVLAKTGVKATVADIHTTDTEAAVTLEGILPDGYSAKYAVDGTEVAYADGKITTGALAAGSHTLTISDANDVYAPIQASFYAKEANVPAVYDATEHKIVAADGITEDQLKAYIKTITSVTVGDKTYAASGKGATVIVKEDGTLDTSKLELAEGTKFVVTSSSYDNLEFSYSLYSYVYAGLTWGEYWSQENVTAAGNVSGSDEKDSHNESDTGAFDAVTRATTNHGLHRGSYQCMATIYTTEGNTYQLSYWKSSTEPVLADGTVANWTPADRKTGTPASIQVNGGAKESLDHYAVTGIKYVPVQVKAEDYADFAAKYPVVKNGETFVGGFSENNLKAYRETANVTVNTNGLKTVTKNEDGSFSFSARKTGTESGIQGTDLKVATGIKPEVKTASGSYGEFLRVDLNGNYGGLGAAMQAVKWDYYGNGNTVLATYGTKFAADNWMHKMMGIQLGLTHSVRCQLPAGTDGTGHWKLTVYALGYQDYTFEFDATATNIVTPTDPSTIDTTALKAALEKVKALNKGDYTEESWKKVEDEATETQEMLEEIEAAIKDKTTVAFSQAAVDEQVNEHLTAAINGLVKKEKPVEPVVTPDVKPTVTPGKNETKPTATPTPVVKPGITAKVSQVYVGKKATIKVTKTKVTGKVTFKSSNKKVATVNSKGVITGKKAGKAVITVKVGKYTKKLTVKVKKPSFKLVKSSAKLKKGKKTTIKVKAAPVSKVTYKTSNKKVATVNSKGVVTAKKKGTAKITVKCNGITRTFKVTVK</sequence>
<dbReference type="AlphaFoldDB" id="A0A174ANB4"/>
<dbReference type="InterPro" id="IPR008964">
    <property type="entry name" value="Invasin/intimin_cell_adhesion"/>
</dbReference>
<dbReference type="InterPro" id="IPR029221">
    <property type="entry name" value="PBP-Tp47_A"/>
</dbReference>
<protein>
    <submittedName>
        <fullName evidence="4">47 kDa membrane antigen</fullName>
    </submittedName>
</protein>
<dbReference type="Gene3D" id="2.60.40.1300">
    <property type="entry name" value="Penicillin-binding protein Tp47, domain C"/>
    <property type="match status" value="1"/>
</dbReference>
<dbReference type="Proteomes" id="UP000095409">
    <property type="component" value="Unassembled WGS sequence"/>
</dbReference>
<dbReference type="InterPro" id="IPR029218">
    <property type="entry name" value="PBP-Tp47_dom_C"/>
</dbReference>
<accession>A0A174ANB4</accession>
<feature type="chain" id="PRO_5008017794" evidence="2">
    <location>
        <begin position="31"/>
        <end position="1126"/>
    </location>
</feature>
<feature type="region of interest" description="Disordered" evidence="1">
    <location>
        <begin position="952"/>
        <end position="975"/>
    </location>
</feature>
<feature type="signal peptide" evidence="2">
    <location>
        <begin position="1"/>
        <end position="30"/>
    </location>
</feature>
<organism evidence="4 5">
    <name type="scientific">Blautia obeum</name>
    <dbReference type="NCBI Taxonomy" id="40520"/>
    <lineage>
        <taxon>Bacteria</taxon>
        <taxon>Bacillati</taxon>
        <taxon>Bacillota</taxon>
        <taxon>Clostridia</taxon>
        <taxon>Lachnospirales</taxon>
        <taxon>Lachnospiraceae</taxon>
        <taxon>Blautia</taxon>
    </lineage>
</organism>
<dbReference type="Gene3D" id="2.60.40.1080">
    <property type="match status" value="2"/>
</dbReference>
<name>A0A174ANB4_9FIRM</name>
<feature type="domain" description="BIG2" evidence="3">
    <location>
        <begin position="975"/>
        <end position="1049"/>
    </location>
</feature>
<gene>
    <name evidence="4" type="ORF">ERS852394_01093</name>
</gene>
<dbReference type="EMBL" id="CYZD01000004">
    <property type="protein sequence ID" value="CUN89927.1"/>
    <property type="molecule type" value="Genomic_DNA"/>
</dbReference>
<dbReference type="Pfam" id="PF14889">
    <property type="entry name" value="PBP-Tp47_a"/>
    <property type="match status" value="1"/>
</dbReference>
<evidence type="ECO:0000259" key="3">
    <source>
        <dbReference type="SMART" id="SM00635"/>
    </source>
</evidence>
<keyword evidence="2" id="KW-0732">Signal</keyword>
<dbReference type="Gene3D" id="1.20.1270.90">
    <property type="entry name" value="AF1782-like"/>
    <property type="match status" value="1"/>
</dbReference>
<proteinExistence type="predicted"/>
<dbReference type="SUPFAM" id="SSF81986">
    <property type="entry name" value="Tp47 lipoprotein, middle and C-terminal domains"/>
    <property type="match status" value="1"/>
</dbReference>
<dbReference type="InterPro" id="IPR038698">
    <property type="entry name" value="PBP_Tp47_domC_sf"/>
</dbReference>
<evidence type="ECO:0000256" key="2">
    <source>
        <dbReference type="SAM" id="SignalP"/>
    </source>
</evidence>
<dbReference type="InterPro" id="IPR036154">
    <property type="entry name" value="Tp47_N_sf"/>
</dbReference>
<dbReference type="Pfam" id="PF14888">
    <property type="entry name" value="PBP-Tp47_c"/>
    <property type="match status" value="1"/>
</dbReference>
<dbReference type="Pfam" id="PF02368">
    <property type="entry name" value="Big_2"/>
    <property type="match status" value="2"/>
</dbReference>